<organism evidence="2 3">
    <name type="scientific">Klebsormidium nitens</name>
    <name type="common">Green alga</name>
    <name type="synonym">Ulothrix nitens</name>
    <dbReference type="NCBI Taxonomy" id="105231"/>
    <lineage>
        <taxon>Eukaryota</taxon>
        <taxon>Viridiplantae</taxon>
        <taxon>Streptophyta</taxon>
        <taxon>Klebsormidiophyceae</taxon>
        <taxon>Klebsormidiales</taxon>
        <taxon>Klebsormidiaceae</taxon>
        <taxon>Klebsormidium</taxon>
    </lineage>
</organism>
<gene>
    <name evidence="2" type="ORF">KFL_012200010</name>
</gene>
<dbReference type="AlphaFoldDB" id="A0A1Y1IUD2"/>
<evidence type="ECO:0000313" key="2">
    <source>
        <dbReference type="EMBL" id="GAQ92951.1"/>
    </source>
</evidence>
<sequence>MCAKGCGLSTRTATQHVTADRSQFTSYKELVRDEKIVGICGKGQNGPIVETMREVVEEATKMGKCKKSPQTAVEEQARRFGTNNGEA</sequence>
<dbReference type="EMBL" id="DF238169">
    <property type="protein sequence ID" value="GAQ92951.1"/>
    <property type="molecule type" value="Genomic_DNA"/>
</dbReference>
<protein>
    <submittedName>
        <fullName evidence="2">Uncharacterized protein</fullName>
    </submittedName>
</protein>
<proteinExistence type="predicted"/>
<name>A0A1Y1IUD2_KLENI</name>
<dbReference type="Proteomes" id="UP000054558">
    <property type="component" value="Unassembled WGS sequence"/>
</dbReference>
<feature type="region of interest" description="Disordered" evidence="1">
    <location>
        <begin position="66"/>
        <end position="87"/>
    </location>
</feature>
<reference evidence="2 3" key="1">
    <citation type="journal article" date="2014" name="Nat. Commun.">
        <title>Klebsormidium flaccidum genome reveals primary factors for plant terrestrial adaptation.</title>
        <authorList>
            <person name="Hori K."/>
            <person name="Maruyama F."/>
            <person name="Fujisawa T."/>
            <person name="Togashi T."/>
            <person name="Yamamoto N."/>
            <person name="Seo M."/>
            <person name="Sato S."/>
            <person name="Yamada T."/>
            <person name="Mori H."/>
            <person name="Tajima N."/>
            <person name="Moriyama T."/>
            <person name="Ikeuchi M."/>
            <person name="Watanabe M."/>
            <person name="Wada H."/>
            <person name="Kobayashi K."/>
            <person name="Saito M."/>
            <person name="Masuda T."/>
            <person name="Sasaki-Sekimoto Y."/>
            <person name="Mashiguchi K."/>
            <person name="Awai K."/>
            <person name="Shimojima M."/>
            <person name="Masuda S."/>
            <person name="Iwai M."/>
            <person name="Nobusawa T."/>
            <person name="Narise T."/>
            <person name="Kondo S."/>
            <person name="Saito H."/>
            <person name="Sato R."/>
            <person name="Murakawa M."/>
            <person name="Ihara Y."/>
            <person name="Oshima-Yamada Y."/>
            <person name="Ohtaka K."/>
            <person name="Satoh M."/>
            <person name="Sonobe K."/>
            <person name="Ishii M."/>
            <person name="Ohtani R."/>
            <person name="Kanamori-Sato M."/>
            <person name="Honoki R."/>
            <person name="Miyazaki D."/>
            <person name="Mochizuki H."/>
            <person name="Umetsu J."/>
            <person name="Higashi K."/>
            <person name="Shibata D."/>
            <person name="Kamiya Y."/>
            <person name="Sato N."/>
            <person name="Nakamura Y."/>
            <person name="Tabata S."/>
            <person name="Ida S."/>
            <person name="Kurokawa K."/>
            <person name="Ohta H."/>
        </authorList>
    </citation>
    <scope>NUCLEOTIDE SEQUENCE [LARGE SCALE GENOMIC DNA]</scope>
    <source>
        <strain evidence="2 3">NIES-2285</strain>
    </source>
</reference>
<keyword evidence="3" id="KW-1185">Reference proteome</keyword>
<evidence type="ECO:0000256" key="1">
    <source>
        <dbReference type="SAM" id="MobiDB-lite"/>
    </source>
</evidence>
<accession>A0A1Y1IUD2</accession>
<evidence type="ECO:0000313" key="3">
    <source>
        <dbReference type="Proteomes" id="UP000054558"/>
    </source>
</evidence>